<name>A0ABD5RBE3_9EURY</name>
<dbReference type="Pfam" id="PF06243">
    <property type="entry name" value="PaaB"/>
    <property type="match status" value="1"/>
</dbReference>
<dbReference type="NCBIfam" id="TIGR04031">
    <property type="entry name" value="Htur_1727_fam"/>
    <property type="match status" value="1"/>
</dbReference>
<keyword evidence="3" id="KW-1185">Reference proteome</keyword>
<protein>
    <submittedName>
        <fullName evidence="2">Htur_1727 family rSAM-partnered candidate RiPP</fullName>
    </submittedName>
</protein>
<dbReference type="EMBL" id="JBHSKX010000002">
    <property type="protein sequence ID" value="MFC5367325.1"/>
    <property type="molecule type" value="Genomic_DNA"/>
</dbReference>
<comment type="caution">
    <text evidence="2">The sequence shown here is derived from an EMBL/GenBank/DDBJ whole genome shotgun (WGS) entry which is preliminary data.</text>
</comment>
<dbReference type="Gene3D" id="3.10.20.520">
    <property type="entry name" value="Phenylacetic acid degradation B"/>
    <property type="match status" value="1"/>
</dbReference>
<gene>
    <name evidence="2" type="ORF">ACFPJ5_10265</name>
</gene>
<proteinExistence type="predicted"/>
<evidence type="ECO:0000313" key="2">
    <source>
        <dbReference type="EMBL" id="MFC5367325.1"/>
    </source>
</evidence>
<feature type="compositionally biased region" description="Acidic residues" evidence="1">
    <location>
        <begin position="119"/>
        <end position="129"/>
    </location>
</feature>
<evidence type="ECO:0000313" key="3">
    <source>
        <dbReference type="Proteomes" id="UP001596201"/>
    </source>
</evidence>
<organism evidence="2 3">
    <name type="scientific">Salinirubrum litoreum</name>
    <dbReference type="NCBI Taxonomy" id="1126234"/>
    <lineage>
        <taxon>Archaea</taxon>
        <taxon>Methanobacteriati</taxon>
        <taxon>Methanobacteriota</taxon>
        <taxon>Stenosarchaea group</taxon>
        <taxon>Halobacteria</taxon>
        <taxon>Halobacteriales</taxon>
        <taxon>Haloferacaceae</taxon>
        <taxon>Salinirubrum</taxon>
    </lineage>
</organism>
<dbReference type="InterPro" id="IPR009359">
    <property type="entry name" value="PaaB"/>
</dbReference>
<sequence length="129" mass="14171">MSSERPREAAAASERRRVAEPRADETREWEVFVRETPEEPLRHAGSVTAPNADVAHEAADTLFERTADTIWCAPTDAVARFTTRELDSEYAEESVGENRDADATPTHEASATERRDGADDAEGDEEGPA</sequence>
<dbReference type="RefSeq" id="WP_227229586.1">
    <property type="nucleotide sequence ID" value="NZ_JAJCVJ010000002.1"/>
</dbReference>
<evidence type="ECO:0000256" key="1">
    <source>
        <dbReference type="SAM" id="MobiDB-lite"/>
    </source>
</evidence>
<feature type="region of interest" description="Disordered" evidence="1">
    <location>
        <begin position="87"/>
        <end position="129"/>
    </location>
</feature>
<dbReference type="Proteomes" id="UP001596201">
    <property type="component" value="Unassembled WGS sequence"/>
</dbReference>
<accession>A0ABD5RBE3</accession>
<reference evidence="2 3" key="1">
    <citation type="journal article" date="2019" name="Int. J. Syst. Evol. Microbiol.">
        <title>The Global Catalogue of Microorganisms (GCM) 10K type strain sequencing project: providing services to taxonomists for standard genome sequencing and annotation.</title>
        <authorList>
            <consortium name="The Broad Institute Genomics Platform"/>
            <consortium name="The Broad Institute Genome Sequencing Center for Infectious Disease"/>
            <person name="Wu L."/>
            <person name="Ma J."/>
        </authorList>
    </citation>
    <scope>NUCLEOTIDE SEQUENCE [LARGE SCALE GENOMIC DNA]</scope>
    <source>
        <strain evidence="2 3">CGMCC 1.12237</strain>
    </source>
</reference>
<dbReference type="AlphaFoldDB" id="A0ABD5RBE3"/>
<dbReference type="InterPro" id="IPR023976">
    <property type="entry name" value="CHP04031_Htur1727"/>
</dbReference>
<feature type="region of interest" description="Disordered" evidence="1">
    <location>
        <begin position="1"/>
        <end position="27"/>
    </location>
</feature>
<dbReference type="InterPro" id="IPR038693">
    <property type="entry name" value="PaaB_sf"/>
</dbReference>